<reference evidence="2 3" key="1">
    <citation type="submission" date="2020-10" db="EMBL/GenBank/DDBJ databases">
        <title>The Coptis chinensis genome and diversification of protoberbering-type alkaloids.</title>
        <authorList>
            <person name="Wang B."/>
            <person name="Shu S."/>
            <person name="Song C."/>
            <person name="Liu Y."/>
        </authorList>
    </citation>
    <scope>NUCLEOTIDE SEQUENCE [LARGE SCALE GENOMIC DNA]</scope>
    <source>
        <strain evidence="2">HL-2020</strain>
        <tissue evidence="2">Leaf</tissue>
    </source>
</reference>
<feature type="region of interest" description="Disordered" evidence="1">
    <location>
        <begin position="62"/>
        <end position="95"/>
    </location>
</feature>
<dbReference type="AlphaFoldDB" id="A0A835GZC5"/>
<keyword evidence="3" id="KW-1185">Reference proteome</keyword>
<accession>A0A835GZC5</accession>
<feature type="compositionally biased region" description="Basic residues" evidence="1">
    <location>
        <begin position="69"/>
        <end position="82"/>
    </location>
</feature>
<proteinExistence type="predicted"/>
<dbReference type="InterPro" id="IPR008507">
    <property type="entry name" value="DUF789"/>
</dbReference>
<dbReference type="PANTHER" id="PTHR32010:SF23">
    <property type="entry name" value="IG-LIKE DOMAIN-CONTAINING PROTEIN"/>
    <property type="match status" value="1"/>
</dbReference>
<evidence type="ECO:0000313" key="2">
    <source>
        <dbReference type="EMBL" id="KAF9590360.1"/>
    </source>
</evidence>
<dbReference type="PANTHER" id="PTHR32010">
    <property type="entry name" value="PHOTOSYSTEM II STABILITY/ASSEMBLY FACTOR HCF136, CHLOROPLASTIC"/>
    <property type="match status" value="1"/>
</dbReference>
<sequence length="1055" mass="118458">MGEPVESVDTVASDAKPKDNWVDLGTCQQADDAFNDLSSPLSGDPLGIKSAATSITDTAGIDDKPITNIKKKNKKKTKKNKKPSGNTFAWAGPVESDPNTRSSSYHLFNVDRTTIKCHKNSQSFYPADITSVCLCETSGGCLKDAANYDGKLISVCCCGPFEVRGNHVHSGSRSIKDDKFGFSGRGLNANMQEAEDIYALDPNIINYQFKCTKDLKEIGDLSQYKFCGTERIISSASESCNGGGTDKSHHNCQNTSFRKAHAAHPAHDTIVSHSDLDYETRCPDNSQTGKENCHSVWQKSKKHNRAALNHPVKTSNRIYVEKGTNLVERSFEVKYNSFYSNGLLPTPIVSSSGHHVFSHDMLKNKHRSYHKSHRNIHVESPQWVAQQRCHSNTQVDSELRHDGAVWNKELGKLKEKRSSLHKHENLSTNKKRFGDYKANWLRFQNRAALSQKEAFDVPEQPRQCSNQDFAQRTTYHQTVLDDSHCSHSYTTSDRLQLNLPLTTMSSVLDYPFLDRVLPYTSVKIPWTEHVSVESLNASLDKIQRNTFGSDMKISYEDNTRQDFNSQVSSQKWIPVGRKDSEVLKNIETVYTCNNREDVLKPCKIKDDVDLEEYIVPVSAPSVGPEKTCLVSRHDMSKEATMEIEMLQLNSVCKNTEHNFRKDRPRDYISASTKGNDTDLLSIGSEMAVKALNASYQLQILSESIQQATGSPLAEFEKLLQSASPVIAAAPSVLLQCRACLGNPHPFSSLCKHQLANISLRDVWSWYEKPGNYGLEVRAEDTKTLKGMNINSLSFNAHFVPFLSAIQLFGHSQKSRHSESVVHLSPEFSKNGEAENNYFHVEESIDELASSPGIISADGRDFSGLSSAPSCSNDMNLIFEFFESEQPQQRKPLYAKVREIVKVGTSNHQVFGDPSGLQCMQLHNIHPASWYSVAWYPIYRIPEGNFRASFLTYHSLGHLVQRCIAEPLKGSQYCVISPVLGLQSYNAQGECWFYPKVPTESFSKIITPFSSSEVLKERLRTLEENALLFARGCVDKGHAKVTNRQPDYEFFLSRKR</sequence>
<name>A0A835GZC5_9MAGN</name>
<feature type="region of interest" description="Disordered" evidence="1">
    <location>
        <begin position="1"/>
        <end position="20"/>
    </location>
</feature>
<protein>
    <submittedName>
        <fullName evidence="2">Uncharacterized protein</fullName>
    </submittedName>
</protein>
<dbReference type="Proteomes" id="UP000631114">
    <property type="component" value="Unassembled WGS sequence"/>
</dbReference>
<gene>
    <name evidence="2" type="ORF">IFM89_033886</name>
</gene>
<evidence type="ECO:0000256" key="1">
    <source>
        <dbReference type="SAM" id="MobiDB-lite"/>
    </source>
</evidence>
<dbReference type="EMBL" id="JADFTS010000009">
    <property type="protein sequence ID" value="KAF9590360.1"/>
    <property type="molecule type" value="Genomic_DNA"/>
</dbReference>
<comment type="caution">
    <text evidence="2">The sequence shown here is derived from an EMBL/GenBank/DDBJ whole genome shotgun (WGS) entry which is preliminary data.</text>
</comment>
<evidence type="ECO:0000313" key="3">
    <source>
        <dbReference type="Proteomes" id="UP000631114"/>
    </source>
</evidence>
<dbReference type="OrthoDB" id="1920576at2759"/>
<organism evidence="2 3">
    <name type="scientific">Coptis chinensis</name>
    <dbReference type="NCBI Taxonomy" id="261450"/>
    <lineage>
        <taxon>Eukaryota</taxon>
        <taxon>Viridiplantae</taxon>
        <taxon>Streptophyta</taxon>
        <taxon>Embryophyta</taxon>
        <taxon>Tracheophyta</taxon>
        <taxon>Spermatophyta</taxon>
        <taxon>Magnoliopsida</taxon>
        <taxon>Ranunculales</taxon>
        <taxon>Ranunculaceae</taxon>
        <taxon>Coptidoideae</taxon>
        <taxon>Coptis</taxon>
    </lineage>
</organism>
<dbReference type="Pfam" id="PF05623">
    <property type="entry name" value="DUF789"/>
    <property type="match status" value="1"/>
</dbReference>